<organism evidence="11">
    <name type="scientific">Selaginella moellendorffii</name>
    <name type="common">Spikemoss</name>
    <dbReference type="NCBI Taxonomy" id="88036"/>
    <lineage>
        <taxon>Eukaryota</taxon>
        <taxon>Viridiplantae</taxon>
        <taxon>Streptophyta</taxon>
        <taxon>Embryophyta</taxon>
        <taxon>Tracheophyta</taxon>
        <taxon>Lycopodiopsida</taxon>
        <taxon>Selaginellales</taxon>
        <taxon>Selaginellaceae</taxon>
        <taxon>Selaginella</taxon>
    </lineage>
</organism>
<protein>
    <recommendedName>
        <fullName evidence="12">Oleosin</fullName>
    </recommendedName>
</protein>
<evidence type="ECO:0000256" key="9">
    <source>
        <dbReference type="SAM" id="Phobius"/>
    </source>
</evidence>
<sequence>MADQAGRAAEQARDKSGRAVEATRDKSKEVIQRGKSSAPRATKALGILAALALAGTVITVTVVGFIIASPFLLFFSPVLVPLGTLFVIGTGMFAVFCSAVSWLYQYMRGGHPPGSDKIDTVRRRIAESAHHLSEKTQGTGGDISRYLQDAAKASFAAELLFVFVVMW</sequence>
<evidence type="ECO:0000256" key="4">
    <source>
        <dbReference type="ARBA" id="ARBA00022677"/>
    </source>
</evidence>
<evidence type="ECO:0000256" key="1">
    <source>
        <dbReference type="ARBA" id="ARBA00004141"/>
    </source>
</evidence>
<reference evidence="10 11" key="1">
    <citation type="journal article" date="2011" name="Science">
        <title>The Selaginella genome identifies genetic changes associated with the evolution of vascular plants.</title>
        <authorList>
            <person name="Banks J.A."/>
            <person name="Nishiyama T."/>
            <person name="Hasebe M."/>
            <person name="Bowman J.L."/>
            <person name="Gribskov M."/>
            <person name="dePamphilis C."/>
            <person name="Albert V.A."/>
            <person name="Aono N."/>
            <person name="Aoyama T."/>
            <person name="Ambrose B.A."/>
            <person name="Ashton N.W."/>
            <person name="Axtell M.J."/>
            <person name="Barker E."/>
            <person name="Barker M.S."/>
            <person name="Bennetzen J.L."/>
            <person name="Bonawitz N.D."/>
            <person name="Chapple C."/>
            <person name="Cheng C."/>
            <person name="Correa L.G."/>
            <person name="Dacre M."/>
            <person name="DeBarry J."/>
            <person name="Dreyer I."/>
            <person name="Elias M."/>
            <person name="Engstrom E.M."/>
            <person name="Estelle M."/>
            <person name="Feng L."/>
            <person name="Finet C."/>
            <person name="Floyd S.K."/>
            <person name="Frommer W.B."/>
            <person name="Fujita T."/>
            <person name="Gramzow L."/>
            <person name="Gutensohn M."/>
            <person name="Harholt J."/>
            <person name="Hattori M."/>
            <person name="Heyl A."/>
            <person name="Hirai T."/>
            <person name="Hiwatashi Y."/>
            <person name="Ishikawa M."/>
            <person name="Iwata M."/>
            <person name="Karol K.G."/>
            <person name="Koehler B."/>
            <person name="Kolukisaoglu U."/>
            <person name="Kubo M."/>
            <person name="Kurata T."/>
            <person name="Lalonde S."/>
            <person name="Li K."/>
            <person name="Li Y."/>
            <person name="Litt A."/>
            <person name="Lyons E."/>
            <person name="Manning G."/>
            <person name="Maruyama T."/>
            <person name="Michael T.P."/>
            <person name="Mikami K."/>
            <person name="Miyazaki S."/>
            <person name="Morinaga S."/>
            <person name="Murata T."/>
            <person name="Mueller-Roeber B."/>
            <person name="Nelson D.R."/>
            <person name="Obara M."/>
            <person name="Oguri Y."/>
            <person name="Olmstead R.G."/>
            <person name="Onodera N."/>
            <person name="Petersen B.L."/>
            <person name="Pils B."/>
            <person name="Prigge M."/>
            <person name="Rensing S.A."/>
            <person name="Riano-Pachon D.M."/>
            <person name="Roberts A.W."/>
            <person name="Sato Y."/>
            <person name="Scheller H.V."/>
            <person name="Schulz B."/>
            <person name="Schulz C."/>
            <person name="Shakirov E.V."/>
            <person name="Shibagaki N."/>
            <person name="Shinohara N."/>
            <person name="Shippen D.E."/>
            <person name="Soerensen I."/>
            <person name="Sotooka R."/>
            <person name="Sugimoto N."/>
            <person name="Sugita M."/>
            <person name="Sumikawa N."/>
            <person name="Tanurdzic M."/>
            <person name="Theissen G."/>
            <person name="Ulvskov P."/>
            <person name="Wakazuki S."/>
            <person name="Weng J.K."/>
            <person name="Willats W.W."/>
            <person name="Wipf D."/>
            <person name="Wolf P.G."/>
            <person name="Yang L."/>
            <person name="Zimmer A.D."/>
            <person name="Zhu Q."/>
            <person name="Mitros T."/>
            <person name="Hellsten U."/>
            <person name="Loque D."/>
            <person name="Otillar R."/>
            <person name="Salamov A."/>
            <person name="Schmutz J."/>
            <person name="Shapiro H."/>
            <person name="Lindquist E."/>
            <person name="Lucas S."/>
            <person name="Rokhsar D."/>
            <person name="Grigoriev I.V."/>
        </authorList>
    </citation>
    <scope>NUCLEOTIDE SEQUENCE [LARGE SCALE GENOMIC DNA]</scope>
</reference>
<name>D8R4W1_SELML</name>
<dbReference type="AlphaFoldDB" id="D8R4W1"/>
<feature type="transmembrane region" description="Helical" evidence="9">
    <location>
        <begin position="45"/>
        <end position="72"/>
    </location>
</feature>
<proteinExistence type="inferred from homology"/>
<dbReference type="Gramene" id="EFJ32739">
    <property type="protein sequence ID" value="EFJ32739"/>
    <property type="gene ID" value="SELMODRAFT_407827"/>
</dbReference>
<dbReference type="InParanoid" id="D8R4W1"/>
<dbReference type="GO" id="GO:0012511">
    <property type="term" value="C:monolayer-surrounded lipid storage body"/>
    <property type="evidence" value="ECO:0007669"/>
    <property type="project" value="InterPro"/>
</dbReference>
<evidence type="ECO:0000313" key="10">
    <source>
        <dbReference type="EMBL" id="EFJ32739.1"/>
    </source>
</evidence>
<dbReference type="GO" id="GO:0016020">
    <property type="term" value="C:membrane"/>
    <property type="evidence" value="ECO:0007669"/>
    <property type="project" value="UniProtKB-SubCell"/>
</dbReference>
<gene>
    <name evidence="10" type="ORF">SELMODRAFT_407827</name>
</gene>
<evidence type="ECO:0000256" key="7">
    <source>
        <dbReference type="ARBA" id="ARBA00023136"/>
    </source>
</evidence>
<feature type="region of interest" description="Disordered" evidence="8">
    <location>
        <begin position="1"/>
        <end position="35"/>
    </location>
</feature>
<evidence type="ECO:0000256" key="5">
    <source>
        <dbReference type="ARBA" id="ARBA00022692"/>
    </source>
</evidence>
<keyword evidence="6 9" id="KW-1133">Transmembrane helix</keyword>
<dbReference type="KEGG" id="smo:SELMODRAFT_407827"/>
<keyword evidence="4" id="KW-0551">Lipid droplet</keyword>
<evidence type="ECO:0000256" key="8">
    <source>
        <dbReference type="SAM" id="MobiDB-lite"/>
    </source>
</evidence>
<evidence type="ECO:0000256" key="3">
    <source>
        <dbReference type="ARBA" id="ARBA00010858"/>
    </source>
</evidence>
<dbReference type="Proteomes" id="UP000001514">
    <property type="component" value="Unassembled WGS sequence"/>
</dbReference>
<comment type="similarity">
    <text evidence="3">Belongs to the oleosin family.</text>
</comment>
<dbReference type="PANTHER" id="PTHR33203:SF24">
    <property type="entry name" value="OLEOSIN"/>
    <property type="match status" value="1"/>
</dbReference>
<keyword evidence="11" id="KW-1185">Reference proteome</keyword>
<dbReference type="GO" id="GO:0019915">
    <property type="term" value="P:lipid storage"/>
    <property type="evidence" value="ECO:0000318"/>
    <property type="project" value="GO_Central"/>
</dbReference>
<evidence type="ECO:0000256" key="6">
    <source>
        <dbReference type="ARBA" id="ARBA00022989"/>
    </source>
</evidence>
<feature type="compositionally biased region" description="Basic and acidic residues" evidence="8">
    <location>
        <begin position="10"/>
        <end position="32"/>
    </location>
</feature>
<dbReference type="PANTHER" id="PTHR33203">
    <property type="entry name" value="OLEOSIN"/>
    <property type="match status" value="1"/>
</dbReference>
<dbReference type="InterPro" id="IPR000136">
    <property type="entry name" value="Oleosin"/>
</dbReference>
<evidence type="ECO:0000256" key="2">
    <source>
        <dbReference type="ARBA" id="ARBA00004502"/>
    </source>
</evidence>
<dbReference type="HOGENOM" id="CLU_101983_3_1_1"/>
<feature type="transmembrane region" description="Helical" evidence="9">
    <location>
        <begin position="78"/>
        <end position="104"/>
    </location>
</feature>
<comment type="subcellular location">
    <subcellularLocation>
        <location evidence="2">Lipid droplet</location>
    </subcellularLocation>
    <subcellularLocation>
        <location evidence="1">Membrane</location>
        <topology evidence="1">Multi-pass membrane protein</topology>
    </subcellularLocation>
</comment>
<evidence type="ECO:0000313" key="11">
    <source>
        <dbReference type="Proteomes" id="UP000001514"/>
    </source>
</evidence>
<keyword evidence="7 9" id="KW-0472">Membrane</keyword>
<evidence type="ECO:0008006" key="12">
    <source>
        <dbReference type="Google" id="ProtNLM"/>
    </source>
</evidence>
<accession>D8R4W1</accession>
<dbReference type="Pfam" id="PF01277">
    <property type="entry name" value="Oleosin"/>
    <property type="match status" value="1"/>
</dbReference>
<dbReference type="EMBL" id="GL377572">
    <property type="protein sequence ID" value="EFJ32739.1"/>
    <property type="molecule type" value="Genomic_DNA"/>
</dbReference>
<keyword evidence="5 9" id="KW-0812">Transmembrane</keyword>